<feature type="chain" id="PRO_5026820497" description="procollagen-proline 4-dioxygenase" evidence="15">
    <location>
        <begin position="24"/>
        <end position="316"/>
    </location>
</feature>
<dbReference type="GO" id="GO:0005506">
    <property type="term" value="F:iron ion binding"/>
    <property type="evidence" value="ECO:0007669"/>
    <property type="project" value="InterPro"/>
</dbReference>
<dbReference type="PANTHER" id="PTHR10869">
    <property type="entry name" value="PROLYL 4-HYDROXYLASE ALPHA SUBUNIT"/>
    <property type="match status" value="1"/>
</dbReference>
<comment type="subcellular location">
    <subcellularLocation>
        <location evidence="2">Endoplasmic reticulum membrane</location>
        <topology evidence="2">Single-pass type II membrane protein</topology>
    </subcellularLocation>
</comment>
<keyword evidence="12" id="KW-0472">Membrane</keyword>
<dbReference type="InterPro" id="IPR045054">
    <property type="entry name" value="P4HA-like"/>
</dbReference>
<keyword evidence="5" id="KW-0812">Transmembrane</keyword>
<dbReference type="InterPro" id="IPR003582">
    <property type="entry name" value="ShKT_dom"/>
</dbReference>
<dbReference type="Pfam" id="PF01549">
    <property type="entry name" value="ShK"/>
    <property type="match status" value="1"/>
</dbReference>
<dbReference type="Proteomes" id="UP000504607">
    <property type="component" value="Chromosome 3"/>
</dbReference>
<dbReference type="SMART" id="SM00702">
    <property type="entry name" value="P4Hc"/>
    <property type="match status" value="1"/>
</dbReference>
<evidence type="ECO:0000256" key="14">
    <source>
        <dbReference type="ARBA" id="ARBA00049169"/>
    </source>
</evidence>
<dbReference type="OrthoDB" id="420380at2759"/>
<dbReference type="GO" id="GO:0004656">
    <property type="term" value="F:procollagen-proline 4-dioxygenase activity"/>
    <property type="evidence" value="ECO:0007669"/>
    <property type="project" value="UniProtKB-EC"/>
</dbReference>
<keyword evidence="7" id="KW-0223">Dioxygenase</keyword>
<dbReference type="KEGG" id="egu:105040186"/>
<evidence type="ECO:0000256" key="7">
    <source>
        <dbReference type="ARBA" id="ARBA00022964"/>
    </source>
</evidence>
<organism evidence="17 18">
    <name type="scientific">Elaeis guineensis var. tenera</name>
    <name type="common">Oil palm</name>
    <dbReference type="NCBI Taxonomy" id="51953"/>
    <lineage>
        <taxon>Eukaryota</taxon>
        <taxon>Viridiplantae</taxon>
        <taxon>Streptophyta</taxon>
        <taxon>Embryophyta</taxon>
        <taxon>Tracheophyta</taxon>
        <taxon>Spermatophyta</taxon>
        <taxon>Magnoliopsida</taxon>
        <taxon>Liliopsida</taxon>
        <taxon>Arecaceae</taxon>
        <taxon>Arecoideae</taxon>
        <taxon>Cocoseae</taxon>
        <taxon>Elaeidinae</taxon>
        <taxon>Elaeis</taxon>
    </lineage>
</organism>
<dbReference type="AlphaFoldDB" id="A0A6I9QXQ8"/>
<evidence type="ECO:0000313" key="18">
    <source>
        <dbReference type="RefSeq" id="XP_010914902.1"/>
    </source>
</evidence>
<dbReference type="EC" id="1.14.11.2" evidence="4"/>
<dbReference type="InterPro" id="IPR044862">
    <property type="entry name" value="Pro_4_hyd_alph_FE2OG_OXY"/>
</dbReference>
<evidence type="ECO:0000256" key="5">
    <source>
        <dbReference type="ARBA" id="ARBA00022692"/>
    </source>
</evidence>
<proteinExistence type="inferred from homology"/>
<dbReference type="InParanoid" id="A0A6I9QXQ8"/>
<accession>A0A6I9QXQ8</accession>
<keyword evidence="15" id="KW-0732">Signal</keyword>
<name>A0A6I9QXQ8_ELAGV</name>
<evidence type="ECO:0000256" key="6">
    <source>
        <dbReference type="ARBA" id="ARBA00022723"/>
    </source>
</evidence>
<keyword evidence="6" id="KW-0479">Metal-binding</keyword>
<keyword evidence="8" id="KW-0735">Signal-anchor</keyword>
<comment type="similarity">
    <text evidence="3">Belongs to the P4HA family.</text>
</comment>
<evidence type="ECO:0000256" key="11">
    <source>
        <dbReference type="ARBA" id="ARBA00023004"/>
    </source>
</evidence>
<keyword evidence="9" id="KW-1133">Transmembrane helix</keyword>
<dbReference type="GO" id="GO:0005789">
    <property type="term" value="C:endoplasmic reticulum membrane"/>
    <property type="evidence" value="ECO:0007669"/>
    <property type="project" value="UniProtKB-SubCell"/>
</dbReference>
<keyword evidence="13" id="KW-0325">Glycoprotein</keyword>
<dbReference type="InterPro" id="IPR006620">
    <property type="entry name" value="Pro_4_hyd_alph"/>
</dbReference>
<evidence type="ECO:0000313" key="17">
    <source>
        <dbReference type="Proteomes" id="UP000504607"/>
    </source>
</evidence>
<evidence type="ECO:0000256" key="10">
    <source>
        <dbReference type="ARBA" id="ARBA00023002"/>
    </source>
</evidence>
<evidence type="ECO:0000259" key="16">
    <source>
        <dbReference type="PROSITE" id="PS51670"/>
    </source>
</evidence>
<dbReference type="GeneID" id="105040186"/>
<evidence type="ECO:0000256" key="1">
    <source>
        <dbReference type="ARBA" id="ARBA00001961"/>
    </source>
</evidence>
<dbReference type="PANTHER" id="PTHR10869:SF238">
    <property type="entry name" value="PROLYL 4-HYDROXYLASE 6-RELATED"/>
    <property type="match status" value="1"/>
</dbReference>
<feature type="domain" description="ShKT" evidence="16">
    <location>
        <begin position="276"/>
        <end position="316"/>
    </location>
</feature>
<sequence length="316" mass="35070">MASLLPFFLLFLVFSGSSHMCSSRKVELGITATKLEHHLHPNISTLSTGFDPSKVVQISWHPRIFLYEGFLSDEECDHMISLANGKLEKFMVADNDTGHIIPSSDCTCTGVFLSRGQDAVVSKIEKRISTWTFLPKENGEDIQILHYGINESYQSHVDYYQDKSKLTYGGHCIATILIYLSNVTRGGETIFPLSELKDVQVKDETWSSCAAKGYAVKPVKGNALLLFNLHPDATADQSSLRGGCAVHEGEKWLATKRIHVRTFNSRKPLFVPGDDCTDEDDNCPHWAAAGECQKNPVFMLGTSDYYGSCRKSCGVC</sequence>
<protein>
    <recommendedName>
        <fullName evidence="4">procollagen-proline 4-dioxygenase</fullName>
        <ecNumber evidence="4">1.14.11.2</ecNumber>
    </recommendedName>
</protein>
<dbReference type="Pfam" id="PF13640">
    <property type="entry name" value="2OG-FeII_Oxy_3"/>
    <property type="match status" value="1"/>
</dbReference>
<comment type="cofactor">
    <cofactor evidence="1">
        <name>L-ascorbate</name>
        <dbReference type="ChEBI" id="CHEBI:38290"/>
    </cofactor>
</comment>
<keyword evidence="17" id="KW-1185">Reference proteome</keyword>
<feature type="signal peptide" evidence="15">
    <location>
        <begin position="1"/>
        <end position="23"/>
    </location>
</feature>
<evidence type="ECO:0000256" key="12">
    <source>
        <dbReference type="ARBA" id="ARBA00023136"/>
    </source>
</evidence>
<evidence type="ECO:0000256" key="8">
    <source>
        <dbReference type="ARBA" id="ARBA00022968"/>
    </source>
</evidence>
<dbReference type="PROSITE" id="PS51670">
    <property type="entry name" value="SHKT"/>
    <property type="match status" value="1"/>
</dbReference>
<evidence type="ECO:0000256" key="3">
    <source>
        <dbReference type="ARBA" id="ARBA00006511"/>
    </source>
</evidence>
<gene>
    <name evidence="18" type="primary">LOC105040186</name>
</gene>
<dbReference type="SMART" id="SM00254">
    <property type="entry name" value="ShKT"/>
    <property type="match status" value="1"/>
</dbReference>
<dbReference type="GO" id="GO:0031418">
    <property type="term" value="F:L-ascorbic acid binding"/>
    <property type="evidence" value="ECO:0007669"/>
    <property type="project" value="InterPro"/>
</dbReference>
<evidence type="ECO:0000256" key="9">
    <source>
        <dbReference type="ARBA" id="ARBA00022989"/>
    </source>
</evidence>
<evidence type="ECO:0000256" key="4">
    <source>
        <dbReference type="ARBA" id="ARBA00012269"/>
    </source>
</evidence>
<evidence type="ECO:0000256" key="13">
    <source>
        <dbReference type="ARBA" id="ARBA00023180"/>
    </source>
</evidence>
<evidence type="ECO:0000256" key="2">
    <source>
        <dbReference type="ARBA" id="ARBA00004648"/>
    </source>
</evidence>
<reference evidence="18" key="1">
    <citation type="submission" date="2025-08" db="UniProtKB">
        <authorList>
            <consortium name="RefSeq"/>
        </authorList>
    </citation>
    <scope>IDENTIFICATION</scope>
</reference>
<evidence type="ECO:0000256" key="15">
    <source>
        <dbReference type="SAM" id="SignalP"/>
    </source>
</evidence>
<keyword evidence="11" id="KW-0408">Iron</keyword>
<dbReference type="RefSeq" id="XP_010914902.1">
    <property type="nucleotide sequence ID" value="XM_010916600.2"/>
</dbReference>
<dbReference type="FunFam" id="2.60.120.620:FF:000002">
    <property type="entry name" value="Prolyl 4-hydroxylase 4"/>
    <property type="match status" value="1"/>
</dbReference>
<dbReference type="Gene3D" id="2.60.120.620">
    <property type="entry name" value="q2cbj1_9rhob like domain"/>
    <property type="match status" value="1"/>
</dbReference>
<keyword evidence="10" id="KW-0560">Oxidoreductase</keyword>
<comment type="catalytic activity">
    <reaction evidence="14">
        <text>L-prolyl-[collagen] + 2-oxoglutarate + O2 = trans-4-hydroxy-L-prolyl-[collagen] + succinate + CO2</text>
        <dbReference type="Rhea" id="RHEA:18945"/>
        <dbReference type="Rhea" id="RHEA-COMP:11676"/>
        <dbReference type="Rhea" id="RHEA-COMP:11680"/>
        <dbReference type="ChEBI" id="CHEBI:15379"/>
        <dbReference type="ChEBI" id="CHEBI:16526"/>
        <dbReference type="ChEBI" id="CHEBI:16810"/>
        <dbReference type="ChEBI" id="CHEBI:30031"/>
        <dbReference type="ChEBI" id="CHEBI:50342"/>
        <dbReference type="ChEBI" id="CHEBI:61965"/>
        <dbReference type="EC" id="1.14.11.2"/>
    </reaction>
</comment>